<dbReference type="Pfam" id="PF03061">
    <property type="entry name" value="4HBT"/>
    <property type="match status" value="1"/>
</dbReference>
<dbReference type="NCBIfam" id="TIGR00369">
    <property type="entry name" value="unchar_dom_1"/>
    <property type="match status" value="1"/>
</dbReference>
<dbReference type="CDD" id="cd03443">
    <property type="entry name" value="PaaI_thioesterase"/>
    <property type="match status" value="1"/>
</dbReference>
<keyword evidence="5" id="KW-1185">Reference proteome</keyword>
<accession>A0ABZ0EG93</accession>
<proteinExistence type="inferred from homology"/>
<evidence type="ECO:0000256" key="2">
    <source>
        <dbReference type="ARBA" id="ARBA00022801"/>
    </source>
</evidence>
<dbReference type="InterPro" id="IPR029069">
    <property type="entry name" value="HotDog_dom_sf"/>
</dbReference>
<evidence type="ECO:0000313" key="4">
    <source>
        <dbReference type="EMBL" id="WOD15530.1"/>
    </source>
</evidence>
<reference evidence="4 5" key="1">
    <citation type="submission" date="2023-10" db="EMBL/GenBank/DDBJ databases">
        <title>Surface-active antibiotics is a multifunctional adaptation for post-fire microbes.</title>
        <authorList>
            <person name="Liu M.D."/>
            <person name="Du Y."/>
            <person name="Koupaei S.K."/>
            <person name="Kim N.R."/>
            <person name="Zhang W."/>
            <person name="Traxler M.F."/>
        </authorList>
    </citation>
    <scope>NUCLEOTIDE SEQUENCE [LARGE SCALE GENOMIC DNA]</scope>
    <source>
        <strain evidence="4 5">F3</strain>
    </source>
</reference>
<dbReference type="PANTHER" id="PTHR21660">
    <property type="entry name" value="THIOESTERASE SUPERFAMILY MEMBER-RELATED"/>
    <property type="match status" value="1"/>
</dbReference>
<dbReference type="Gene3D" id="3.10.129.10">
    <property type="entry name" value="Hotdog Thioesterase"/>
    <property type="match status" value="1"/>
</dbReference>
<name>A0ABZ0EG93_9BURK</name>
<sequence>MSETTLPAPHEIEARLRRAPFHEWLGLKVIAVAEGEIELGATWREEWVVNPDKRYTHGGILAALVDLAADWALVSKTGRGVPTIDLRVDYHRAALPGDLRVKGKLIKFGSQVSTAEAHVYDAEGKLVASGRGVYSTTATAAPQPAKS</sequence>
<dbReference type="GO" id="GO:0016787">
    <property type="term" value="F:hydrolase activity"/>
    <property type="evidence" value="ECO:0007669"/>
    <property type="project" value="UniProtKB-KW"/>
</dbReference>
<organism evidence="4 5">
    <name type="scientific">Paraburkholderia kirstenboschensis</name>
    <dbReference type="NCBI Taxonomy" id="1245436"/>
    <lineage>
        <taxon>Bacteria</taxon>
        <taxon>Pseudomonadati</taxon>
        <taxon>Pseudomonadota</taxon>
        <taxon>Betaproteobacteria</taxon>
        <taxon>Burkholderiales</taxon>
        <taxon>Burkholderiaceae</taxon>
        <taxon>Paraburkholderia</taxon>
    </lineage>
</organism>
<dbReference type="PANTHER" id="PTHR21660:SF1">
    <property type="entry name" value="ACYL-COENZYME A THIOESTERASE 13"/>
    <property type="match status" value="1"/>
</dbReference>
<dbReference type="EMBL" id="CP136512">
    <property type="protein sequence ID" value="WOD15530.1"/>
    <property type="molecule type" value="Genomic_DNA"/>
</dbReference>
<dbReference type="InterPro" id="IPR006683">
    <property type="entry name" value="Thioestr_dom"/>
</dbReference>
<dbReference type="InterPro" id="IPR039298">
    <property type="entry name" value="ACOT13"/>
</dbReference>
<evidence type="ECO:0000313" key="5">
    <source>
        <dbReference type="Proteomes" id="UP001302652"/>
    </source>
</evidence>
<comment type="similarity">
    <text evidence="1">Belongs to the thioesterase PaaI family.</text>
</comment>
<dbReference type="Proteomes" id="UP001302652">
    <property type="component" value="Chromosome 2"/>
</dbReference>
<dbReference type="InterPro" id="IPR003736">
    <property type="entry name" value="PAAI_dom"/>
</dbReference>
<gene>
    <name evidence="4" type="ORF">RW095_19865</name>
</gene>
<protein>
    <submittedName>
        <fullName evidence="4">PaaI family thioesterase</fullName>
        <ecNumber evidence="4">3.1.2.-</ecNumber>
    </submittedName>
</protein>
<feature type="domain" description="Thioesterase" evidence="3">
    <location>
        <begin position="56"/>
        <end position="128"/>
    </location>
</feature>
<evidence type="ECO:0000256" key="1">
    <source>
        <dbReference type="ARBA" id="ARBA00008324"/>
    </source>
</evidence>
<dbReference type="RefSeq" id="WP_317017826.1">
    <property type="nucleotide sequence ID" value="NZ_CP136512.1"/>
</dbReference>
<evidence type="ECO:0000259" key="3">
    <source>
        <dbReference type="Pfam" id="PF03061"/>
    </source>
</evidence>
<dbReference type="EC" id="3.1.2.-" evidence="4"/>
<dbReference type="SUPFAM" id="SSF54637">
    <property type="entry name" value="Thioesterase/thiol ester dehydrase-isomerase"/>
    <property type="match status" value="1"/>
</dbReference>
<keyword evidence="2 4" id="KW-0378">Hydrolase</keyword>